<feature type="domain" description="Cupin type-2" evidence="1">
    <location>
        <begin position="2"/>
        <end position="47"/>
    </location>
</feature>
<protein>
    <submittedName>
        <fullName evidence="2">Cupin domain-containing protein</fullName>
    </submittedName>
</protein>
<dbReference type="SUPFAM" id="SSF51182">
    <property type="entry name" value="RmlC-like cupins"/>
    <property type="match status" value="1"/>
</dbReference>
<name>A0A7Y3WTR6_9CLOT</name>
<organism evidence="2 3">
    <name type="scientific">Clostridium estertheticum</name>
    <dbReference type="NCBI Taxonomy" id="238834"/>
    <lineage>
        <taxon>Bacteria</taxon>
        <taxon>Bacillati</taxon>
        <taxon>Bacillota</taxon>
        <taxon>Clostridia</taxon>
        <taxon>Eubacteriales</taxon>
        <taxon>Clostridiaceae</taxon>
        <taxon>Clostridium</taxon>
    </lineage>
</organism>
<reference evidence="2 3" key="1">
    <citation type="submission" date="2020-05" db="EMBL/GenBank/DDBJ databases">
        <title>Complete genome of Clostridium estertheticum subspecies estertheticum, isolated from Vacuum packed lamb meat from New Zealand imported to Switzerland.</title>
        <authorList>
            <person name="Wambui J."/>
            <person name="Stevens M.J.A."/>
            <person name="Stephan R."/>
        </authorList>
    </citation>
    <scope>NUCLEOTIDE SEQUENCE [LARGE SCALE GENOMIC DNA]</scope>
    <source>
        <strain evidence="2 3">CEST001</strain>
    </source>
</reference>
<evidence type="ECO:0000313" key="3">
    <source>
        <dbReference type="Proteomes" id="UP000531659"/>
    </source>
</evidence>
<comment type="caution">
    <text evidence="2">The sequence shown here is derived from an EMBL/GenBank/DDBJ whole genome shotgun (WGS) entry which is preliminary data.</text>
</comment>
<dbReference type="RefSeq" id="WP_171299052.1">
    <property type="nucleotide sequence ID" value="NZ_CP087099.1"/>
</dbReference>
<dbReference type="Gene3D" id="2.60.120.10">
    <property type="entry name" value="Jelly Rolls"/>
    <property type="match status" value="1"/>
</dbReference>
<proteinExistence type="predicted"/>
<sequence length="52" mass="5986">MIFDGELILETDNKKYTLKSGDSIVFDASKTHIYINNSPTMIRMAVINYYPI</sequence>
<dbReference type="Pfam" id="PF07883">
    <property type="entry name" value="Cupin_2"/>
    <property type="match status" value="1"/>
</dbReference>
<accession>A0A7Y3WTR6</accession>
<evidence type="ECO:0000259" key="1">
    <source>
        <dbReference type="Pfam" id="PF07883"/>
    </source>
</evidence>
<dbReference type="InterPro" id="IPR011051">
    <property type="entry name" value="RmlC_Cupin_sf"/>
</dbReference>
<dbReference type="EMBL" id="JABEYB010000024">
    <property type="protein sequence ID" value="NNU78477.1"/>
    <property type="molecule type" value="Genomic_DNA"/>
</dbReference>
<evidence type="ECO:0000313" key="2">
    <source>
        <dbReference type="EMBL" id="NNU78477.1"/>
    </source>
</evidence>
<dbReference type="AlphaFoldDB" id="A0A7Y3WTR6"/>
<dbReference type="InterPro" id="IPR014710">
    <property type="entry name" value="RmlC-like_jellyroll"/>
</dbReference>
<dbReference type="InterPro" id="IPR013096">
    <property type="entry name" value="Cupin_2"/>
</dbReference>
<dbReference type="Proteomes" id="UP000531659">
    <property type="component" value="Unassembled WGS sequence"/>
</dbReference>
<gene>
    <name evidence="2" type="ORF">HLQ16_21480</name>
</gene>
<dbReference type="CDD" id="cd02209">
    <property type="entry name" value="cupin_XRE_C"/>
    <property type="match status" value="1"/>
</dbReference>